<comment type="subcellular location">
    <subcellularLocation>
        <location evidence="1">Membrane</location>
        <topology evidence="1">Multi-pass membrane protein</topology>
    </subcellularLocation>
</comment>
<dbReference type="GO" id="GO:0016020">
    <property type="term" value="C:membrane"/>
    <property type="evidence" value="ECO:0007669"/>
    <property type="project" value="UniProtKB-SubCell"/>
</dbReference>
<evidence type="ECO:0000256" key="1">
    <source>
        <dbReference type="ARBA" id="ARBA00004141"/>
    </source>
</evidence>
<name>A0A094PWD3_9ZZZZ</name>
<dbReference type="Pfam" id="PF07681">
    <property type="entry name" value="DoxX"/>
    <property type="match status" value="1"/>
</dbReference>
<evidence type="ECO:0000256" key="5">
    <source>
        <dbReference type="SAM" id="Phobius"/>
    </source>
</evidence>
<evidence type="ECO:0000256" key="2">
    <source>
        <dbReference type="ARBA" id="ARBA00022692"/>
    </source>
</evidence>
<feature type="transmembrane region" description="Helical" evidence="5">
    <location>
        <begin position="100"/>
        <end position="121"/>
    </location>
</feature>
<feature type="transmembrane region" description="Helical" evidence="5">
    <location>
        <begin position="44"/>
        <end position="62"/>
    </location>
</feature>
<keyword evidence="4 5" id="KW-0472">Membrane</keyword>
<comment type="caution">
    <text evidence="6">The sequence shown here is derived from an EMBL/GenBank/DDBJ whole genome shotgun (WGS) entry which is preliminary data.</text>
</comment>
<accession>A0A094PWD3</accession>
<proteinExistence type="predicted"/>
<dbReference type="InterPro" id="IPR032808">
    <property type="entry name" value="DoxX"/>
</dbReference>
<evidence type="ECO:0000256" key="3">
    <source>
        <dbReference type="ARBA" id="ARBA00022989"/>
    </source>
</evidence>
<protein>
    <recommendedName>
        <fullName evidence="7">DoxX family protein</fullName>
    </recommendedName>
</protein>
<feature type="transmembrane region" description="Helical" evidence="5">
    <location>
        <begin position="6"/>
        <end position="24"/>
    </location>
</feature>
<evidence type="ECO:0000313" key="6">
    <source>
        <dbReference type="EMBL" id="KGA13994.1"/>
    </source>
</evidence>
<sequence length="140" mass="14844">MNTVLLIGRILFAIMFVSGGLNHLTKAEAMAGYAGFKKVPAAKLSVLVSGVLLLASGLSVILGVYADLGALVLAVLLVLMALKMHDFWSQTDAQAKQNETIAFFKNISMAGGALIMFAVAATEGSDYGWTLTDSLWQFAK</sequence>
<keyword evidence="3 5" id="KW-1133">Transmembrane helix</keyword>
<keyword evidence="2 5" id="KW-0812">Transmembrane</keyword>
<evidence type="ECO:0000256" key="4">
    <source>
        <dbReference type="ARBA" id="ARBA00023136"/>
    </source>
</evidence>
<dbReference type="EMBL" id="JNSL01000164">
    <property type="protein sequence ID" value="KGA13994.1"/>
    <property type="molecule type" value="Genomic_DNA"/>
</dbReference>
<organism evidence="6">
    <name type="scientific">freshwater metagenome</name>
    <dbReference type="NCBI Taxonomy" id="449393"/>
    <lineage>
        <taxon>unclassified sequences</taxon>
        <taxon>metagenomes</taxon>
        <taxon>ecological metagenomes</taxon>
    </lineage>
</organism>
<gene>
    <name evidence="6" type="ORF">GM51_18320</name>
</gene>
<dbReference type="AlphaFoldDB" id="A0A094PWD3"/>
<reference evidence="6" key="1">
    <citation type="submission" date="2014-06" db="EMBL/GenBank/DDBJ databases">
        <title>Key roles for freshwater Actinobacteria revealed by deep metagenomic sequencing.</title>
        <authorList>
            <person name="Ghai R."/>
            <person name="Mizuno C.M."/>
            <person name="Picazo A."/>
            <person name="Camacho A."/>
            <person name="Rodriguez-Valera F."/>
        </authorList>
    </citation>
    <scope>NUCLEOTIDE SEQUENCE</scope>
</reference>
<evidence type="ECO:0008006" key="7">
    <source>
        <dbReference type="Google" id="ProtNLM"/>
    </source>
</evidence>
<feature type="transmembrane region" description="Helical" evidence="5">
    <location>
        <begin position="68"/>
        <end position="88"/>
    </location>
</feature>